<evidence type="ECO:0000313" key="7">
    <source>
        <dbReference type="Proteomes" id="UP000492820"/>
    </source>
</evidence>
<dbReference type="InterPro" id="IPR003890">
    <property type="entry name" value="MIF4G-like_typ-3"/>
</dbReference>
<evidence type="ECO:0000256" key="1">
    <source>
        <dbReference type="ARBA" id="ARBA00005775"/>
    </source>
</evidence>
<dbReference type="InterPro" id="IPR016024">
    <property type="entry name" value="ARM-type_fold"/>
</dbReference>
<feature type="domain" description="MI" evidence="5">
    <location>
        <begin position="728"/>
        <end position="857"/>
    </location>
</feature>
<reference evidence="8" key="3">
    <citation type="submission" date="2020-10" db="UniProtKB">
        <authorList>
            <consortium name="WormBaseParasite"/>
        </authorList>
    </citation>
    <scope>IDENTIFICATION</scope>
</reference>
<gene>
    <name evidence="8" type="primary">EGR_04635</name>
    <name evidence="6" type="ORF">EgrG_000683000</name>
</gene>
<dbReference type="AlphaFoldDB" id="A0A068WST4"/>
<feature type="compositionally biased region" description="Basic and acidic residues" evidence="4">
    <location>
        <begin position="140"/>
        <end position="165"/>
    </location>
</feature>
<feature type="compositionally biased region" description="Polar residues" evidence="4">
    <location>
        <begin position="719"/>
        <end position="730"/>
    </location>
</feature>
<dbReference type="GO" id="GO:0003723">
    <property type="term" value="F:RNA binding"/>
    <property type="evidence" value="ECO:0007669"/>
    <property type="project" value="InterPro"/>
</dbReference>
<feature type="region of interest" description="Disordered" evidence="4">
    <location>
        <begin position="690"/>
        <end position="730"/>
    </location>
</feature>
<proteinExistence type="inferred from homology"/>
<dbReference type="Proteomes" id="UP000492820">
    <property type="component" value="Unassembled WGS sequence"/>
</dbReference>
<feature type="compositionally biased region" description="Polar residues" evidence="4">
    <location>
        <begin position="625"/>
        <end position="636"/>
    </location>
</feature>
<dbReference type="Gene3D" id="1.25.40.180">
    <property type="match status" value="2"/>
</dbReference>
<evidence type="ECO:0000259" key="5">
    <source>
        <dbReference type="PROSITE" id="PS51366"/>
    </source>
</evidence>
<evidence type="ECO:0000256" key="2">
    <source>
        <dbReference type="ARBA" id="ARBA00022540"/>
    </source>
</evidence>
<evidence type="ECO:0000256" key="4">
    <source>
        <dbReference type="SAM" id="MobiDB-lite"/>
    </source>
</evidence>
<dbReference type="WBParaSite" id="EgrG_000683000">
    <property type="protein sequence ID" value="EgrG_000683000"/>
    <property type="gene ID" value="EgrG_000683000"/>
</dbReference>
<feature type="compositionally biased region" description="Polar residues" evidence="4">
    <location>
        <begin position="249"/>
        <end position="258"/>
    </location>
</feature>
<sequence length="1082" mass="121331">MCDFDSVLVVVNKNSCQMFIFWFRSQKQFRVEPLGVTSMSNTYQYSDNRNGYPQTPDQQQYMSQMNAMPFMYFPAPMPYLQTAPIYSQQLYSQSSAQMPPMAHPQAQMQTFNQSVVPAAVPQQQVISTPTVSHNPPPPRKTLEIKDPQSGELLDFGKLKSEKKTSSETLTSVPAEPSVPVKIRTPPPKDLKILPDPESNVSTDVIPPQTIDTLPENKPDFSLNSEEEITSNKDSHETDDSKQEIPLESDATSTDTSANDIDVDAQELSQDSKDKESSAAEDQPIDASPQCNKRIERVGSDSSSNTQKYNREQLISIRSTTNFSNYPSPPMSVVTAFGGNSQRHKGRAGLRPQSRRVLTFNTETVVLDEVENAYKPSHLKKPEDIPADRLSQLSRDLNVILNRLIHENVLGVVDDVKKIGVKGEDEVNCLVNAITNKATRQALYSEAFAKLCKALSEADIDGFRERLIKATGDLFSTPLEVHIDNVKARIDEKIRETNDEKVKKMLEEDRETVITKKREAFFGIMRFFSFLYLHDVIPPKVFTDALRPFAKPKSQDDVLALLTCLDICGETMDARKVFLINSCISGLENARKVLKMEQYVQYKIIALVELRQNNWKKSESVPPPQTATLPRSNSSRDSLVRRVQTHNVPRKVSSTVKPTTGKMGDSKTPIDTKNLAVSSFGSRSSYLGPQFDWSQGSKAQPRQPKSGTASESDNGRESRASSVSTIKRETSQTSQFKIDEALTAKEAIRDAIDAFMNSDTPKFDLLLRESEKKEFVKEILCRALEGKADERRMFVNILSHLYSKRQLNDGQMEYGFAQSLEFIDEVDCPKLGVFFGELLSSMVISSPVDLTKIVKLIDMLPGEKYKREALAQCIKFAADRIGEREIAISANKTLTEGLPWGSEKAFTESSFLKLYHIEFITTTPPPSASASASVNSVKQWREATPRASSSTGDPSVSDLIDKCLQQMDLKELVSICSQNSKSKDAEQYLRKIFAHGRGLQRKEIDSLVPVVKIFIHPTPDSERLLVFTLQKSVDNKEVFKAWLQSLVQQKLLTPQSLSAYAQDKRTPTAYKDVAVQILRKCRP</sequence>
<organism evidence="6">
    <name type="scientific">Echinococcus granulosus</name>
    <name type="common">Hydatid tapeworm</name>
    <dbReference type="NCBI Taxonomy" id="6210"/>
    <lineage>
        <taxon>Eukaryota</taxon>
        <taxon>Metazoa</taxon>
        <taxon>Spiralia</taxon>
        <taxon>Lophotrochozoa</taxon>
        <taxon>Platyhelminthes</taxon>
        <taxon>Cestoda</taxon>
        <taxon>Eucestoda</taxon>
        <taxon>Cyclophyllidea</taxon>
        <taxon>Taeniidae</taxon>
        <taxon>Echinococcus</taxon>
        <taxon>Echinococcus granulosus group</taxon>
    </lineage>
</organism>
<name>A0A068WST4_ECHGR</name>
<feature type="compositionally biased region" description="Polar residues" evidence="4">
    <location>
        <begin position="690"/>
        <end position="711"/>
    </location>
</feature>
<reference evidence="6 7" key="1">
    <citation type="journal article" date="2013" name="Nature">
        <title>The genomes of four tapeworm species reveal adaptations to parasitism.</title>
        <authorList>
            <person name="Tsai I.J."/>
            <person name="Zarowiecki M."/>
            <person name="Holroyd N."/>
            <person name="Garciarrubio A."/>
            <person name="Sanchez-Flores A."/>
            <person name="Brooks K.L."/>
            <person name="Tracey A."/>
            <person name="Bobes R.J."/>
            <person name="Fragoso G."/>
            <person name="Sciutto E."/>
            <person name="Aslett M."/>
            <person name="Beasley H."/>
            <person name="Bennett H.M."/>
            <person name="Cai J."/>
            <person name="Camicia F."/>
            <person name="Clark R."/>
            <person name="Cucher M."/>
            <person name="De Silva N."/>
            <person name="Day T.A."/>
            <person name="Deplazes P."/>
            <person name="Estrada K."/>
            <person name="Fernandez C."/>
            <person name="Holland P.W."/>
            <person name="Hou J."/>
            <person name="Hu S."/>
            <person name="Huckvale T."/>
            <person name="Hung S.S."/>
            <person name="Kamenetzky L."/>
            <person name="Keane J.A."/>
            <person name="Kiss F."/>
            <person name="Koziol U."/>
            <person name="Lambert O."/>
            <person name="Liu K."/>
            <person name="Luo X."/>
            <person name="Luo Y."/>
            <person name="Macchiaroli N."/>
            <person name="Nichol S."/>
            <person name="Paps J."/>
            <person name="Parkinson J."/>
            <person name="Pouchkina-Stantcheva N."/>
            <person name="Riddiford N."/>
            <person name="Rosenzvit M."/>
            <person name="Salinas G."/>
            <person name="Wasmuth J.D."/>
            <person name="Zamanian M."/>
            <person name="Zheng Y."/>
            <person name="Cai X."/>
            <person name="Soberon X."/>
            <person name="Olson P.D."/>
            <person name="Laclette J.P."/>
            <person name="Brehm K."/>
            <person name="Berriman M."/>
            <person name="Garciarrubio A."/>
            <person name="Bobes R.J."/>
            <person name="Fragoso G."/>
            <person name="Sanchez-Flores A."/>
            <person name="Estrada K."/>
            <person name="Cevallos M.A."/>
            <person name="Morett E."/>
            <person name="Gonzalez V."/>
            <person name="Portillo T."/>
            <person name="Ochoa-Leyva A."/>
            <person name="Jose M.V."/>
            <person name="Sciutto E."/>
            <person name="Landa A."/>
            <person name="Jimenez L."/>
            <person name="Valdes V."/>
            <person name="Carrero J.C."/>
            <person name="Larralde C."/>
            <person name="Morales-Montor J."/>
            <person name="Limon-Lason J."/>
            <person name="Soberon X."/>
            <person name="Laclette J.P."/>
        </authorList>
    </citation>
    <scope>NUCLEOTIDE SEQUENCE [LARGE SCALE GENOMIC DNA]</scope>
</reference>
<protein>
    <submittedName>
        <fullName evidence="6 8">Mif4g type</fullName>
    </submittedName>
</protein>
<feature type="region of interest" description="Disordered" evidence="4">
    <location>
        <begin position="127"/>
        <end position="310"/>
    </location>
</feature>
<evidence type="ECO:0000313" key="8">
    <source>
        <dbReference type="WBParaSite" id="EgrG_000683000"/>
    </source>
</evidence>
<feature type="compositionally biased region" description="Basic and acidic residues" evidence="4">
    <location>
        <begin position="229"/>
        <end position="244"/>
    </location>
</feature>
<keyword evidence="2" id="KW-0396">Initiation factor</keyword>
<dbReference type="Pfam" id="PF02854">
    <property type="entry name" value="MIF4G"/>
    <property type="match status" value="1"/>
</dbReference>
<accession>A0A068WST4</accession>
<evidence type="ECO:0000256" key="3">
    <source>
        <dbReference type="ARBA" id="ARBA00022917"/>
    </source>
</evidence>
<dbReference type="PANTHER" id="PTHR23253">
    <property type="entry name" value="EUKARYOTIC TRANSLATION INITIATION FACTOR 4 GAMMA"/>
    <property type="match status" value="1"/>
</dbReference>
<dbReference type="Pfam" id="PF02847">
    <property type="entry name" value="MA3"/>
    <property type="match status" value="1"/>
</dbReference>
<dbReference type="SUPFAM" id="SSF48371">
    <property type="entry name" value="ARM repeat"/>
    <property type="match status" value="2"/>
</dbReference>
<dbReference type="OrthoDB" id="514777at2759"/>
<feature type="region of interest" description="Disordered" evidence="4">
    <location>
        <begin position="615"/>
        <end position="671"/>
    </location>
</feature>
<dbReference type="InterPro" id="IPR003891">
    <property type="entry name" value="Initiation_fac_eIF4g_MI"/>
</dbReference>
<dbReference type="GO" id="GO:0003743">
    <property type="term" value="F:translation initiation factor activity"/>
    <property type="evidence" value="ECO:0007669"/>
    <property type="project" value="UniProtKB-KW"/>
</dbReference>
<keyword evidence="3" id="KW-0648">Protein biosynthesis</keyword>
<dbReference type="PROSITE" id="PS51366">
    <property type="entry name" value="MI"/>
    <property type="match status" value="1"/>
</dbReference>
<evidence type="ECO:0000313" key="6">
    <source>
        <dbReference type="EMBL" id="CDS22843.1"/>
    </source>
</evidence>
<dbReference type="EMBL" id="LK028588">
    <property type="protein sequence ID" value="CDS22843.1"/>
    <property type="molecule type" value="Genomic_DNA"/>
</dbReference>
<reference evidence="6" key="2">
    <citation type="submission" date="2014-06" db="EMBL/GenBank/DDBJ databases">
        <authorList>
            <person name="Aslett M."/>
        </authorList>
    </citation>
    <scope>NUCLEOTIDE SEQUENCE</scope>
</reference>
<comment type="similarity">
    <text evidence="1">Belongs to the eukaryotic initiation factor 4G family.</text>
</comment>